<name>A0A8X6VH02_TRICX</name>
<feature type="compositionally biased region" description="Polar residues" evidence="1">
    <location>
        <begin position="64"/>
        <end position="80"/>
    </location>
</feature>
<sequence length="118" mass="12771">MITGSLLSKISLRIRQRPSAQWRIKRDSLENLCLSPLSGRPVVVLARKFQPSFSMSISQRRCVNQTSAPTQQRSLNSNLGDTGGSPLAHLGGQLLNGSTSVRPNACPQSSLTSVMFCS</sequence>
<accession>A0A8X6VH02</accession>
<evidence type="ECO:0000313" key="2">
    <source>
        <dbReference type="EMBL" id="GFY18277.1"/>
    </source>
</evidence>
<dbReference type="EMBL" id="BMAU01021348">
    <property type="protein sequence ID" value="GFY18277.1"/>
    <property type="molecule type" value="Genomic_DNA"/>
</dbReference>
<reference evidence="2" key="1">
    <citation type="submission" date="2020-08" db="EMBL/GenBank/DDBJ databases">
        <title>Multicomponent nature underlies the extraordinary mechanical properties of spider dragline silk.</title>
        <authorList>
            <person name="Kono N."/>
            <person name="Nakamura H."/>
            <person name="Mori M."/>
            <person name="Yoshida Y."/>
            <person name="Ohtoshi R."/>
            <person name="Malay A.D."/>
            <person name="Moran D.A.P."/>
            <person name="Tomita M."/>
            <person name="Numata K."/>
            <person name="Arakawa K."/>
        </authorList>
    </citation>
    <scope>NUCLEOTIDE SEQUENCE</scope>
</reference>
<feature type="region of interest" description="Disordered" evidence="1">
    <location>
        <begin position="64"/>
        <end position="83"/>
    </location>
</feature>
<keyword evidence="3" id="KW-1185">Reference proteome</keyword>
<comment type="caution">
    <text evidence="2">The sequence shown here is derived from an EMBL/GenBank/DDBJ whole genome shotgun (WGS) entry which is preliminary data.</text>
</comment>
<organism evidence="2 3">
    <name type="scientific">Trichonephila clavipes</name>
    <name type="common">Golden silk orbweaver</name>
    <name type="synonym">Nephila clavipes</name>
    <dbReference type="NCBI Taxonomy" id="2585209"/>
    <lineage>
        <taxon>Eukaryota</taxon>
        <taxon>Metazoa</taxon>
        <taxon>Ecdysozoa</taxon>
        <taxon>Arthropoda</taxon>
        <taxon>Chelicerata</taxon>
        <taxon>Arachnida</taxon>
        <taxon>Araneae</taxon>
        <taxon>Araneomorphae</taxon>
        <taxon>Entelegynae</taxon>
        <taxon>Araneoidea</taxon>
        <taxon>Nephilidae</taxon>
        <taxon>Trichonephila</taxon>
    </lineage>
</organism>
<evidence type="ECO:0000256" key="1">
    <source>
        <dbReference type="SAM" id="MobiDB-lite"/>
    </source>
</evidence>
<dbReference type="Proteomes" id="UP000887159">
    <property type="component" value="Unassembled WGS sequence"/>
</dbReference>
<gene>
    <name evidence="2" type="ORF">TNCV_2046831</name>
</gene>
<protein>
    <submittedName>
        <fullName evidence="2">Uncharacterized protein</fullName>
    </submittedName>
</protein>
<evidence type="ECO:0000313" key="3">
    <source>
        <dbReference type="Proteomes" id="UP000887159"/>
    </source>
</evidence>
<proteinExistence type="predicted"/>
<dbReference type="AlphaFoldDB" id="A0A8X6VH02"/>